<dbReference type="CDD" id="cd02440">
    <property type="entry name" value="AdoMet_MTases"/>
    <property type="match status" value="1"/>
</dbReference>
<keyword evidence="1 4" id="KW-0489">Methyltransferase</keyword>
<protein>
    <submittedName>
        <fullName evidence="7">23S rRNA (Uracil747-C5)-methyltransferase</fullName>
        <ecNumber evidence="7">2.1.1.189</ecNumber>
    </submittedName>
</protein>
<dbReference type="InterPro" id="IPR007848">
    <property type="entry name" value="Small_mtfrase_dom"/>
</dbReference>
<dbReference type="GO" id="GO:0070475">
    <property type="term" value="P:rRNA base methylation"/>
    <property type="evidence" value="ECO:0007669"/>
    <property type="project" value="TreeGrafter"/>
</dbReference>
<comment type="similarity">
    <text evidence="4">Belongs to the class I-like SAM-binding methyltransferase superfamily. RNA M5U methyltransferase family.</text>
</comment>
<feature type="binding site" evidence="4">
    <location>
        <position position="270"/>
    </location>
    <ligand>
        <name>S-adenosyl-L-methionine</name>
        <dbReference type="ChEBI" id="CHEBI:59789"/>
    </ligand>
</feature>
<dbReference type="PROSITE" id="PS51687">
    <property type="entry name" value="SAM_MT_RNA_M5U"/>
    <property type="match status" value="1"/>
</dbReference>
<dbReference type="InterPro" id="IPR029063">
    <property type="entry name" value="SAM-dependent_MTases_sf"/>
</dbReference>
<evidence type="ECO:0000256" key="2">
    <source>
        <dbReference type="ARBA" id="ARBA00022679"/>
    </source>
</evidence>
<dbReference type="GO" id="GO:0070041">
    <property type="term" value="F:rRNA (uridine-C5-)-methyltransferase activity"/>
    <property type="evidence" value="ECO:0007669"/>
    <property type="project" value="TreeGrafter"/>
</dbReference>
<dbReference type="AlphaFoldDB" id="A0A852XIA3"/>
<keyword evidence="3 4" id="KW-0949">S-adenosyl-L-methionine</keyword>
<keyword evidence="8" id="KW-1185">Reference proteome</keyword>
<gene>
    <name evidence="7" type="ORF">BJY28_002560</name>
</gene>
<evidence type="ECO:0000256" key="3">
    <source>
        <dbReference type="ARBA" id="ARBA00022691"/>
    </source>
</evidence>
<dbReference type="InterPro" id="IPR010280">
    <property type="entry name" value="U5_MeTrfase_fam"/>
</dbReference>
<dbReference type="SUPFAM" id="SSF53335">
    <property type="entry name" value="S-adenosyl-L-methionine-dependent methyltransferases"/>
    <property type="match status" value="1"/>
</dbReference>
<accession>A0A852XIA3</accession>
<dbReference type="Gene3D" id="2.40.50.1070">
    <property type="match status" value="1"/>
</dbReference>
<evidence type="ECO:0000313" key="8">
    <source>
        <dbReference type="Proteomes" id="UP000592181"/>
    </source>
</evidence>
<comment type="caution">
    <text evidence="7">The sequence shown here is derived from an EMBL/GenBank/DDBJ whole genome shotgun (WGS) entry which is preliminary data.</text>
</comment>
<dbReference type="InterPro" id="IPR030390">
    <property type="entry name" value="MeTrfase_TrmA_AS"/>
</dbReference>
<sequence>MRPVQCDHFDRGECGSCTLMGVPYTRQVADQERTVRELLAEHVAPDAWLPTATGPESGFRNKAKLAVAGTKGAPTFGILDPRTGIGTDLRDCGLYEPSLAAALPRLCAAVADVGLVPYDVPRRSGELKHLVVTASPDGELMARVVLRSPGQLPRLRRHLDELLAAVPGLRVVSVNLQPEHKAVLEGDEEIVLTEADALPMRLDGLTLQLRPRSFFQTSTGMARQLYAQASDWVSDTDPGTVLDLYCGVGGFALTAAAAPGASRRTVTGVEVSTDAVAAARAAARAADLPATFRVGDATAEVAVRHDLVVVNPPRRGIGPELAAALEGSTVPHVVYSSCHPTTLLRDLQAMPSLRVRSARLFDMFPQTHHHEVAVLLSR</sequence>
<feature type="binding site" evidence="4">
    <location>
        <position position="216"/>
    </location>
    <ligand>
        <name>S-adenosyl-L-methionine</name>
        <dbReference type="ChEBI" id="CHEBI:59789"/>
    </ligand>
</feature>
<evidence type="ECO:0000313" key="7">
    <source>
        <dbReference type="EMBL" id="NYG38091.1"/>
    </source>
</evidence>
<organism evidence="7 8">
    <name type="scientific">Janibacter alkaliphilus</name>
    <dbReference type="NCBI Taxonomy" id="1069963"/>
    <lineage>
        <taxon>Bacteria</taxon>
        <taxon>Bacillati</taxon>
        <taxon>Actinomycetota</taxon>
        <taxon>Actinomycetes</taxon>
        <taxon>Micrococcales</taxon>
        <taxon>Intrasporangiaceae</taxon>
        <taxon>Janibacter</taxon>
    </lineage>
</organism>
<dbReference type="EMBL" id="JACBZX010000001">
    <property type="protein sequence ID" value="NYG38091.1"/>
    <property type="molecule type" value="Genomic_DNA"/>
</dbReference>
<dbReference type="PANTHER" id="PTHR11061">
    <property type="entry name" value="RNA M5U METHYLTRANSFERASE"/>
    <property type="match status" value="1"/>
</dbReference>
<dbReference type="PROSITE" id="PS01230">
    <property type="entry name" value="TRMA_1"/>
    <property type="match status" value="1"/>
</dbReference>
<feature type="binding site" evidence="4">
    <location>
        <position position="245"/>
    </location>
    <ligand>
        <name>S-adenosyl-L-methionine</name>
        <dbReference type="ChEBI" id="CHEBI:59789"/>
    </ligand>
</feature>
<dbReference type="RefSeq" id="WP_218875344.1">
    <property type="nucleotide sequence ID" value="NZ_JACBZX010000001.1"/>
</dbReference>
<evidence type="ECO:0000256" key="5">
    <source>
        <dbReference type="PROSITE-ProRule" id="PRU10015"/>
    </source>
</evidence>
<feature type="binding site" evidence="4">
    <location>
        <position position="311"/>
    </location>
    <ligand>
        <name>S-adenosyl-L-methionine</name>
        <dbReference type="ChEBI" id="CHEBI:59789"/>
    </ligand>
</feature>
<reference evidence="7 8" key="1">
    <citation type="submission" date="2020-07" db="EMBL/GenBank/DDBJ databases">
        <title>Sequencing the genomes of 1000 actinobacteria strains.</title>
        <authorList>
            <person name="Klenk H.-P."/>
        </authorList>
    </citation>
    <scope>NUCLEOTIDE SEQUENCE [LARGE SCALE GENOMIC DNA]</scope>
    <source>
        <strain evidence="7 8">DSM 24723</strain>
    </source>
</reference>
<feature type="active site" description="Nucleophile" evidence="4">
    <location>
        <position position="338"/>
    </location>
</feature>
<feature type="active site" evidence="5">
    <location>
        <position position="338"/>
    </location>
</feature>
<dbReference type="Pfam" id="PF05175">
    <property type="entry name" value="MTS"/>
    <property type="match status" value="1"/>
</dbReference>
<evidence type="ECO:0000256" key="4">
    <source>
        <dbReference type="PROSITE-ProRule" id="PRU01024"/>
    </source>
</evidence>
<feature type="domain" description="Methyltransferase small" evidence="6">
    <location>
        <begin position="237"/>
        <end position="314"/>
    </location>
</feature>
<dbReference type="EC" id="2.1.1.189" evidence="7"/>
<keyword evidence="2 4" id="KW-0808">Transferase</keyword>
<proteinExistence type="inferred from homology"/>
<evidence type="ECO:0000259" key="6">
    <source>
        <dbReference type="Pfam" id="PF05175"/>
    </source>
</evidence>
<dbReference type="Proteomes" id="UP000592181">
    <property type="component" value="Unassembled WGS sequence"/>
</dbReference>
<dbReference type="PANTHER" id="PTHR11061:SF30">
    <property type="entry name" value="TRNA (URACIL(54)-C(5))-METHYLTRANSFERASE"/>
    <property type="match status" value="1"/>
</dbReference>
<dbReference type="Gene3D" id="3.40.50.150">
    <property type="entry name" value="Vaccinia Virus protein VP39"/>
    <property type="match status" value="1"/>
</dbReference>
<evidence type="ECO:0000256" key="1">
    <source>
        <dbReference type="ARBA" id="ARBA00022603"/>
    </source>
</evidence>
<name>A0A852XIA3_9MICO</name>